<dbReference type="PROSITE" id="PS50006">
    <property type="entry name" value="FHA_DOMAIN"/>
    <property type="match status" value="1"/>
</dbReference>
<sequence length="233" mass="25165">MRELVVVGVRAQTWQSRPMVLLKDEQTGRHLQFAVEGGPRDLVEPVSAELFQRALTALRAPLRAIEVIAAHGPFQLVLGDGIRVPAAPLEAIALARHWGVPIVTSEELLAQASVAAPEGATQPLDLTAHMEKLPSGRATLLIRKGAEAGAEFALDGDICRCGRDSANQIVLDDNTVSRKHVEFHRNPSGFGYSTLDLGSLNGTYVNGERVKSATLKDGDEVQVGKFTLSYQLR</sequence>
<dbReference type="Gene3D" id="3.10.690.10">
    <property type="entry name" value="Bifunctional nuclease domain"/>
    <property type="match status" value="1"/>
</dbReference>
<keyword evidence="1" id="KW-0597">Phosphoprotein</keyword>
<evidence type="ECO:0000259" key="2">
    <source>
        <dbReference type="PROSITE" id="PS50006"/>
    </source>
</evidence>
<keyword evidence="4" id="KW-1185">Reference proteome</keyword>
<dbReference type="PANTHER" id="PTHR23308">
    <property type="entry name" value="NUCLEAR INHIBITOR OF PROTEIN PHOSPHATASE-1"/>
    <property type="match status" value="1"/>
</dbReference>
<feature type="domain" description="FHA" evidence="2">
    <location>
        <begin position="159"/>
        <end position="210"/>
    </location>
</feature>
<protein>
    <recommendedName>
        <fullName evidence="2">FHA domain-containing protein</fullName>
    </recommendedName>
</protein>
<accession>A0A919UBR1</accession>
<dbReference type="Proteomes" id="UP000660611">
    <property type="component" value="Unassembled WGS sequence"/>
</dbReference>
<dbReference type="Pfam" id="PF00498">
    <property type="entry name" value="FHA"/>
    <property type="match status" value="1"/>
</dbReference>
<gene>
    <name evidence="3" type="ORF">Dsi01nite_075230</name>
</gene>
<dbReference type="SUPFAM" id="SSF103256">
    <property type="entry name" value="Hypothetical protein TM0160"/>
    <property type="match status" value="1"/>
</dbReference>
<dbReference type="InterPro" id="IPR000253">
    <property type="entry name" value="FHA_dom"/>
</dbReference>
<name>A0A919UBR1_9ACTN</name>
<evidence type="ECO:0000313" key="3">
    <source>
        <dbReference type="EMBL" id="GIG49482.1"/>
    </source>
</evidence>
<evidence type="ECO:0000256" key="1">
    <source>
        <dbReference type="ARBA" id="ARBA00022553"/>
    </source>
</evidence>
<dbReference type="InterPro" id="IPR008984">
    <property type="entry name" value="SMAD_FHA_dom_sf"/>
</dbReference>
<dbReference type="InterPro" id="IPR036104">
    <property type="entry name" value="BFN_sf"/>
</dbReference>
<organism evidence="3 4">
    <name type="scientific">Dactylosporangium siamense</name>
    <dbReference type="NCBI Taxonomy" id="685454"/>
    <lineage>
        <taxon>Bacteria</taxon>
        <taxon>Bacillati</taxon>
        <taxon>Actinomycetota</taxon>
        <taxon>Actinomycetes</taxon>
        <taxon>Micromonosporales</taxon>
        <taxon>Micromonosporaceae</taxon>
        <taxon>Dactylosporangium</taxon>
    </lineage>
</organism>
<dbReference type="RefSeq" id="WP_203851163.1">
    <property type="nucleotide sequence ID" value="NZ_BAAAVW010000024.1"/>
</dbReference>
<dbReference type="Pfam" id="PF02577">
    <property type="entry name" value="BFN_dom"/>
    <property type="match status" value="1"/>
</dbReference>
<dbReference type="GO" id="GO:0004518">
    <property type="term" value="F:nuclease activity"/>
    <property type="evidence" value="ECO:0007669"/>
    <property type="project" value="InterPro"/>
</dbReference>
<dbReference type="EMBL" id="BONQ01000120">
    <property type="protein sequence ID" value="GIG49482.1"/>
    <property type="molecule type" value="Genomic_DNA"/>
</dbReference>
<evidence type="ECO:0000313" key="4">
    <source>
        <dbReference type="Proteomes" id="UP000660611"/>
    </source>
</evidence>
<dbReference type="SUPFAM" id="SSF49879">
    <property type="entry name" value="SMAD/FHA domain"/>
    <property type="match status" value="1"/>
</dbReference>
<dbReference type="Gene3D" id="2.60.200.20">
    <property type="match status" value="1"/>
</dbReference>
<proteinExistence type="predicted"/>
<comment type="caution">
    <text evidence="3">The sequence shown here is derived from an EMBL/GenBank/DDBJ whole genome shotgun (WGS) entry which is preliminary data.</text>
</comment>
<reference evidence="3" key="1">
    <citation type="submission" date="2021-01" db="EMBL/GenBank/DDBJ databases">
        <title>Whole genome shotgun sequence of Dactylosporangium siamense NBRC 106093.</title>
        <authorList>
            <person name="Komaki H."/>
            <person name="Tamura T."/>
        </authorList>
    </citation>
    <scope>NUCLEOTIDE SEQUENCE</scope>
    <source>
        <strain evidence="3">NBRC 106093</strain>
    </source>
</reference>
<dbReference type="InterPro" id="IPR003729">
    <property type="entry name" value="Bi_nuclease_dom"/>
</dbReference>
<dbReference type="SMART" id="SM00240">
    <property type="entry name" value="FHA"/>
    <property type="match status" value="1"/>
</dbReference>
<dbReference type="AlphaFoldDB" id="A0A919UBR1"/>
<dbReference type="InterPro" id="IPR050923">
    <property type="entry name" value="Cell_Proc_Reg/RNA_Proc"/>
</dbReference>